<gene>
    <name evidence="2" type="ORF">GEV33_004349</name>
</gene>
<evidence type="ECO:0000259" key="1">
    <source>
        <dbReference type="Pfam" id="PF16087"/>
    </source>
</evidence>
<evidence type="ECO:0000313" key="3">
    <source>
        <dbReference type="Proteomes" id="UP000719412"/>
    </source>
</evidence>
<sequence length="137" mass="15990">MILIYGEAHQNAFVAERLYVERFPLRNHPQKKIFKRLVEGLKETRSLKPKTKDVVNKAITNELNKAIVLNYADNNYHIGIRGISSETGISKSSVGRILQQHKYHPYHLDLHQELHGDDFENRVAFCEWAQGRLRGRR</sequence>
<comment type="caution">
    <text evidence="2">The sequence shown here is derived from an EMBL/GenBank/DDBJ whole genome shotgun (WGS) entry which is preliminary data.</text>
</comment>
<keyword evidence="3" id="KW-1185">Reference proteome</keyword>
<dbReference type="Pfam" id="PF16087">
    <property type="entry name" value="DUF4817"/>
    <property type="match status" value="1"/>
</dbReference>
<dbReference type="InterPro" id="IPR032135">
    <property type="entry name" value="DUF4817"/>
</dbReference>
<dbReference type="PANTHER" id="PTHR47326:SF1">
    <property type="entry name" value="HTH PSQ-TYPE DOMAIN-CONTAINING PROTEIN"/>
    <property type="match status" value="1"/>
</dbReference>
<evidence type="ECO:0000313" key="2">
    <source>
        <dbReference type="EMBL" id="KAH0818442.1"/>
    </source>
</evidence>
<reference evidence="2" key="1">
    <citation type="journal article" date="2020" name="J Insects Food Feed">
        <title>The yellow mealworm (Tenebrio molitor) genome: a resource for the emerging insects as food and feed industry.</title>
        <authorList>
            <person name="Eriksson T."/>
            <person name="Andere A."/>
            <person name="Kelstrup H."/>
            <person name="Emery V."/>
            <person name="Picard C."/>
        </authorList>
    </citation>
    <scope>NUCLEOTIDE SEQUENCE</scope>
    <source>
        <strain evidence="2">Stoneville</strain>
        <tissue evidence="2">Whole head</tissue>
    </source>
</reference>
<dbReference type="Proteomes" id="UP000719412">
    <property type="component" value="Unassembled WGS sequence"/>
</dbReference>
<dbReference type="EMBL" id="JABDTM020017671">
    <property type="protein sequence ID" value="KAH0818442.1"/>
    <property type="molecule type" value="Genomic_DNA"/>
</dbReference>
<reference evidence="2" key="2">
    <citation type="submission" date="2021-08" db="EMBL/GenBank/DDBJ databases">
        <authorList>
            <person name="Eriksson T."/>
        </authorList>
    </citation>
    <scope>NUCLEOTIDE SEQUENCE</scope>
    <source>
        <strain evidence="2">Stoneville</strain>
        <tissue evidence="2">Whole head</tissue>
    </source>
</reference>
<name>A0A8J6HQB7_TENMO</name>
<feature type="domain" description="DUF4817" evidence="1">
    <location>
        <begin position="1"/>
        <end position="44"/>
    </location>
</feature>
<accession>A0A8J6HQB7</accession>
<protein>
    <recommendedName>
        <fullName evidence="1">DUF4817 domain-containing protein</fullName>
    </recommendedName>
</protein>
<proteinExistence type="predicted"/>
<organism evidence="2 3">
    <name type="scientific">Tenebrio molitor</name>
    <name type="common">Yellow mealworm beetle</name>
    <dbReference type="NCBI Taxonomy" id="7067"/>
    <lineage>
        <taxon>Eukaryota</taxon>
        <taxon>Metazoa</taxon>
        <taxon>Ecdysozoa</taxon>
        <taxon>Arthropoda</taxon>
        <taxon>Hexapoda</taxon>
        <taxon>Insecta</taxon>
        <taxon>Pterygota</taxon>
        <taxon>Neoptera</taxon>
        <taxon>Endopterygota</taxon>
        <taxon>Coleoptera</taxon>
        <taxon>Polyphaga</taxon>
        <taxon>Cucujiformia</taxon>
        <taxon>Tenebrionidae</taxon>
        <taxon>Tenebrio</taxon>
    </lineage>
</organism>
<dbReference type="PANTHER" id="PTHR47326">
    <property type="entry name" value="TRANSPOSABLE ELEMENT TC3 TRANSPOSASE-LIKE PROTEIN"/>
    <property type="match status" value="1"/>
</dbReference>
<dbReference type="AlphaFoldDB" id="A0A8J6HQB7"/>